<dbReference type="NCBIfam" id="NF033543">
    <property type="entry name" value="transpos_IS256"/>
    <property type="match status" value="1"/>
</dbReference>
<dbReference type="GeneID" id="66454661"/>
<evidence type="ECO:0000313" key="9">
    <source>
        <dbReference type="Proteomes" id="UP000013834"/>
    </source>
</evidence>
<evidence type="ECO:0000256" key="6">
    <source>
        <dbReference type="RuleBase" id="RU365089"/>
    </source>
</evidence>
<dbReference type="Proteomes" id="UP000013834">
    <property type="component" value="Unassembled WGS sequence"/>
</dbReference>
<name>A0A829F1N6_ENTFC</name>
<dbReference type="GO" id="GO:0003677">
    <property type="term" value="F:DNA binding"/>
    <property type="evidence" value="ECO:0007669"/>
    <property type="project" value="UniProtKB-UniRule"/>
</dbReference>
<keyword evidence="4 6" id="KW-0238">DNA-binding</keyword>
<dbReference type="EMBL" id="AIVF01000047">
    <property type="protein sequence ID" value="EOG23050.1"/>
    <property type="molecule type" value="Genomic_DNA"/>
</dbReference>
<keyword evidence="3 6" id="KW-0815">Transposition</keyword>
<evidence type="ECO:0000256" key="1">
    <source>
        <dbReference type="ARBA" id="ARBA00002190"/>
    </source>
</evidence>
<dbReference type="GO" id="GO:0006313">
    <property type="term" value="P:DNA transposition"/>
    <property type="evidence" value="ECO:0007669"/>
    <property type="project" value="UniProtKB-UniRule"/>
</dbReference>
<comment type="caution">
    <text evidence="8">The sequence shown here is derived from an EMBL/GenBank/DDBJ whole genome shotgun (WGS) entry which is preliminary data.</text>
</comment>
<dbReference type="GO" id="GO:0004803">
    <property type="term" value="F:transposase activity"/>
    <property type="evidence" value="ECO:0007669"/>
    <property type="project" value="UniProtKB-UniRule"/>
</dbReference>
<dbReference type="Pfam" id="PF00872">
    <property type="entry name" value="Transposase_mut"/>
    <property type="match status" value="1"/>
</dbReference>
<gene>
    <name evidence="8" type="ORF">SMG_00840</name>
    <name evidence="7" type="ORF">SMG_02581</name>
</gene>
<dbReference type="InterPro" id="IPR001207">
    <property type="entry name" value="Transposase_mutator"/>
</dbReference>
<keyword evidence="5 6" id="KW-0233">DNA recombination</keyword>
<proteinExistence type="inferred from homology"/>
<dbReference type="AlphaFoldDB" id="A0A829F1N6"/>
<dbReference type="RefSeq" id="WP_002296840.1">
    <property type="nucleotide sequence ID" value="NZ_KB948121.1"/>
</dbReference>
<evidence type="ECO:0000256" key="4">
    <source>
        <dbReference type="ARBA" id="ARBA00023125"/>
    </source>
</evidence>
<dbReference type="EMBL" id="AIVF01000005">
    <property type="protein sequence ID" value="EOG28682.1"/>
    <property type="molecule type" value="Genomic_DNA"/>
</dbReference>
<protein>
    <recommendedName>
        <fullName evidence="6">Mutator family transposase</fullName>
    </recommendedName>
</protein>
<dbReference type="PANTHER" id="PTHR33217:SF7">
    <property type="entry name" value="TRANSPOSASE FOR INSERTION SEQUENCE ELEMENT IS1081"/>
    <property type="match status" value="1"/>
</dbReference>
<reference evidence="8 9" key="1">
    <citation type="submission" date="2013-02" db="EMBL/GenBank/DDBJ databases">
        <title>The Genome Sequence of Enterococcus faecium VRE_84.</title>
        <authorList>
            <consortium name="The Broad Institute Genome Sequencing Platform"/>
            <consortium name="The Broad Institute Genome Sequencing Center for Infectious Disease"/>
            <person name="Earl A.M."/>
            <person name="Gilmore M.S."/>
            <person name="Lebreton F."/>
            <person name="Hammerum A.M."/>
            <person name="Jensen L.B."/>
            <person name="Guardabassi L."/>
            <person name="Walker B."/>
            <person name="Young S.K."/>
            <person name="Zeng Q."/>
            <person name="Gargeya S."/>
            <person name="Fitzgerald M."/>
            <person name="Haas B."/>
            <person name="Abouelleil A."/>
            <person name="Alvarado L."/>
            <person name="Arachchi H.M."/>
            <person name="Berlin A.M."/>
            <person name="Chapman S.B."/>
            <person name="Dewar J."/>
            <person name="Goldberg J."/>
            <person name="Griggs A."/>
            <person name="Gujja S."/>
            <person name="Hansen M."/>
            <person name="Howarth C."/>
            <person name="Imamovic A."/>
            <person name="Larimer J."/>
            <person name="McCowan C."/>
            <person name="Murphy C."/>
            <person name="Neiman D."/>
            <person name="Pearson M."/>
            <person name="Priest M."/>
            <person name="Roberts A."/>
            <person name="Saif S."/>
            <person name="Shea T."/>
            <person name="Sisk P."/>
            <person name="Sykes S."/>
            <person name="Wortman J."/>
            <person name="Nusbaum C."/>
            <person name="Birren B."/>
        </authorList>
    </citation>
    <scope>NUCLEOTIDE SEQUENCE [LARGE SCALE GENOMIC DNA]</scope>
    <source>
        <strain evidence="8 9">VRE 84</strain>
    </source>
</reference>
<organism evidence="8 9">
    <name type="scientific">Enterococcus faecium EnGen0180</name>
    <dbReference type="NCBI Taxonomy" id="1157475"/>
    <lineage>
        <taxon>Bacteria</taxon>
        <taxon>Bacillati</taxon>
        <taxon>Bacillota</taxon>
        <taxon>Bacilli</taxon>
        <taxon>Lactobacillales</taxon>
        <taxon>Enterococcaceae</taxon>
        <taxon>Enterococcus</taxon>
    </lineage>
</organism>
<sequence>MTQVHFTFESEEIQAIINESGANDTAKTLMTIMFNQLMEEQRNQYIQANAYERSEERQSQRNGYYDRSFTTRIGTLELHVPRTRDGKFSPTIFERYQRSEKALIAAMIEMVISGVSTRKVTKTVELLTDGATVSKSFVSNLMKQLDPFVFEWRNRSLEGSEYPFFMCDALYMKVRENHRIVSKGVYIGIGIDSDGRRTILGFDVQDGESEDNWDTVFQSFVQRGLFGVKLVISDAHKGLVKAVRKNFLGASWQRCQAHFLRNIFDKLPKKVSSDVKDELKSIFKASELELTRERKEHFLEKYGCDSKLSAACDILENGFEDAIQILSFPENIRRRIRTTNVLERLNEEIRRRERVIRIFPNINSITRIIGTLLMEKDTEWLASPRKYLEFNSNNI</sequence>
<evidence type="ECO:0000313" key="7">
    <source>
        <dbReference type="EMBL" id="EOG23050.1"/>
    </source>
</evidence>
<comment type="function">
    <text evidence="1 6">Required for the transposition of the insertion element.</text>
</comment>
<comment type="similarity">
    <text evidence="2 6">Belongs to the transposase mutator family.</text>
</comment>
<evidence type="ECO:0000313" key="8">
    <source>
        <dbReference type="EMBL" id="EOG28682.1"/>
    </source>
</evidence>
<keyword evidence="6" id="KW-0814">Transposable element</keyword>
<accession>A0A829F1N6</accession>
<evidence type="ECO:0000256" key="2">
    <source>
        <dbReference type="ARBA" id="ARBA00010961"/>
    </source>
</evidence>
<evidence type="ECO:0000256" key="5">
    <source>
        <dbReference type="ARBA" id="ARBA00023172"/>
    </source>
</evidence>
<dbReference type="PANTHER" id="PTHR33217">
    <property type="entry name" value="TRANSPOSASE FOR INSERTION SEQUENCE ELEMENT IS1081"/>
    <property type="match status" value="1"/>
</dbReference>
<evidence type="ECO:0000256" key="3">
    <source>
        <dbReference type="ARBA" id="ARBA00022578"/>
    </source>
</evidence>